<evidence type="ECO:0000313" key="1">
    <source>
        <dbReference type="EMBL" id="ABC30752.1"/>
    </source>
</evidence>
<dbReference type="KEGG" id="hch:HCH_04037"/>
<name>Q2SF22_HAHCH</name>
<dbReference type="EMBL" id="CP000155">
    <property type="protein sequence ID" value="ABC30752.1"/>
    <property type="molecule type" value="Genomic_DNA"/>
</dbReference>
<dbReference type="AlphaFoldDB" id="Q2SF22"/>
<accession>Q2SF22</accession>
<sequence>MQWLIHGMEVILFGLIVRLIYSLTEAMKKDADEHVVLGNLSVNSVRKDPRCSCAPSESIKQLQMFWSTQVLEMRLNGFAPDILLHPSLFEHTLDYLQGAADATAEFFQCSDRQRLQMQCYLIVKGLGAPSHEDNDVSLIERAQSHRHTEMYVAGHCAAEQWLYSQEFPKECSLFNSINAWGLVA</sequence>
<dbReference type="Proteomes" id="UP000000238">
    <property type="component" value="Chromosome"/>
</dbReference>
<evidence type="ECO:0000313" key="2">
    <source>
        <dbReference type="Proteomes" id="UP000000238"/>
    </source>
</evidence>
<dbReference type="RefSeq" id="WP_011397819.1">
    <property type="nucleotide sequence ID" value="NC_007645.1"/>
</dbReference>
<protein>
    <submittedName>
        <fullName evidence="1">Uncharacterized protein</fullName>
    </submittedName>
</protein>
<keyword evidence="2" id="KW-1185">Reference proteome</keyword>
<dbReference type="OrthoDB" id="6194122at2"/>
<dbReference type="HOGENOM" id="CLU_1466268_0_0_6"/>
<reference evidence="1 2" key="1">
    <citation type="journal article" date="2005" name="Nucleic Acids Res.">
        <title>Genomic blueprint of Hahella chejuensis, a marine microbe producing an algicidal agent.</title>
        <authorList>
            <person name="Jeong H."/>
            <person name="Yim J.H."/>
            <person name="Lee C."/>
            <person name="Choi S.-H."/>
            <person name="Park Y.K."/>
            <person name="Yoon S.H."/>
            <person name="Hur C.-G."/>
            <person name="Kang H.-Y."/>
            <person name="Kim D."/>
            <person name="Lee H.H."/>
            <person name="Park K.H."/>
            <person name="Park S.-H."/>
            <person name="Park H.-S."/>
            <person name="Lee H.K."/>
            <person name="Oh T.K."/>
            <person name="Kim J.F."/>
        </authorList>
    </citation>
    <scope>NUCLEOTIDE SEQUENCE [LARGE SCALE GENOMIC DNA]</scope>
    <source>
        <strain evidence="1 2">KCTC 2396</strain>
    </source>
</reference>
<gene>
    <name evidence="1" type="ordered locus">HCH_04037</name>
</gene>
<organism evidence="1 2">
    <name type="scientific">Hahella chejuensis (strain KCTC 2396)</name>
    <dbReference type="NCBI Taxonomy" id="349521"/>
    <lineage>
        <taxon>Bacteria</taxon>
        <taxon>Pseudomonadati</taxon>
        <taxon>Pseudomonadota</taxon>
        <taxon>Gammaproteobacteria</taxon>
        <taxon>Oceanospirillales</taxon>
        <taxon>Hahellaceae</taxon>
        <taxon>Hahella</taxon>
    </lineage>
</organism>
<proteinExistence type="predicted"/>